<dbReference type="GeneID" id="90644450"/>
<feature type="compositionally biased region" description="Polar residues" evidence="1">
    <location>
        <begin position="84"/>
        <end position="98"/>
    </location>
</feature>
<feature type="compositionally biased region" description="Polar residues" evidence="1">
    <location>
        <begin position="39"/>
        <end position="53"/>
    </location>
</feature>
<evidence type="ECO:0000313" key="2">
    <source>
        <dbReference type="EMBL" id="WPB03481.1"/>
    </source>
</evidence>
<dbReference type="Proteomes" id="UP001302367">
    <property type="component" value="Chromosome 5"/>
</dbReference>
<gene>
    <name evidence="2" type="ORF">RHO25_008120</name>
</gene>
<feature type="region of interest" description="Disordered" evidence="1">
    <location>
        <begin position="1"/>
        <end position="99"/>
    </location>
</feature>
<protein>
    <recommendedName>
        <fullName evidence="4">Wings apart-like protein C-terminal domain-containing protein</fullName>
    </recommendedName>
</protein>
<evidence type="ECO:0008006" key="4">
    <source>
        <dbReference type="Google" id="ProtNLM"/>
    </source>
</evidence>
<evidence type="ECO:0000313" key="3">
    <source>
        <dbReference type="Proteomes" id="UP001302367"/>
    </source>
</evidence>
<evidence type="ECO:0000256" key="1">
    <source>
        <dbReference type="SAM" id="MobiDB-lite"/>
    </source>
</evidence>
<keyword evidence="3" id="KW-1185">Reference proteome</keyword>
<accession>A0ABZ0NVD2</accession>
<proteinExistence type="predicted"/>
<dbReference type="EMBL" id="CP134188">
    <property type="protein sequence ID" value="WPB03481.1"/>
    <property type="molecule type" value="Genomic_DNA"/>
</dbReference>
<dbReference type="RefSeq" id="XP_065459103.1">
    <property type="nucleotide sequence ID" value="XM_065603031.1"/>
</dbReference>
<reference evidence="2 3" key="1">
    <citation type="submission" date="2023-09" db="EMBL/GenBank/DDBJ databases">
        <title>Complete-Gapless Cercospora beticola genome.</title>
        <authorList>
            <person name="Wyatt N.A."/>
            <person name="Spanner R.E."/>
            <person name="Bolton M.D."/>
        </authorList>
    </citation>
    <scope>NUCLEOTIDE SEQUENCE [LARGE SCALE GENOMIC DNA]</scope>
    <source>
        <strain evidence="2">Cb09-40</strain>
    </source>
</reference>
<feature type="compositionally biased region" description="Polar residues" evidence="1">
    <location>
        <begin position="18"/>
        <end position="28"/>
    </location>
</feature>
<sequence>MPPSQKLPKLKALHVRPPNTSTDSTNAEESAPDAARQGAVQSPQSNSRRTLTATLAHAPKVPSKLRREWTFPGTPERTPDRVESTSSTDEGPQSTPNNHAKCAQRLIDALKATATEKSTPADGDAGVQAWVESILMLTTAKLAGEEGDDFWLASSMEDGYNKNREAHGEMWLLLAQCLNRQATEQRERRLCRLVEAFVEGRVRIDSEE</sequence>
<name>A0ABZ0NVD2_CERBT</name>
<organism evidence="2 3">
    <name type="scientific">Cercospora beticola</name>
    <name type="common">Sugarbeet leaf spot fungus</name>
    <dbReference type="NCBI Taxonomy" id="122368"/>
    <lineage>
        <taxon>Eukaryota</taxon>
        <taxon>Fungi</taxon>
        <taxon>Dikarya</taxon>
        <taxon>Ascomycota</taxon>
        <taxon>Pezizomycotina</taxon>
        <taxon>Dothideomycetes</taxon>
        <taxon>Dothideomycetidae</taxon>
        <taxon>Mycosphaerellales</taxon>
        <taxon>Mycosphaerellaceae</taxon>
        <taxon>Cercospora</taxon>
    </lineage>
</organism>